<reference evidence="2" key="1">
    <citation type="submission" date="2022-10" db="EMBL/GenBank/DDBJ databases">
        <title>Tapping the CABI collections for fungal endophytes: first genome assemblies for Collariella, Neodidymelliopsis, Ascochyta clinopodiicola, Didymella pomorum, Didymosphaeria variabile, Neocosmospora piperis and Neocucurbitaria cava.</title>
        <authorList>
            <person name="Hill R."/>
        </authorList>
    </citation>
    <scope>NUCLEOTIDE SEQUENCE</scope>
    <source>
        <strain evidence="2">IMI 360193</strain>
    </source>
</reference>
<evidence type="ECO:0000256" key="1">
    <source>
        <dbReference type="SAM" id="MobiDB-lite"/>
    </source>
</evidence>
<feature type="compositionally biased region" description="Basic and acidic residues" evidence="1">
    <location>
        <begin position="121"/>
        <end position="132"/>
    </location>
</feature>
<comment type="caution">
    <text evidence="2">The sequence shown here is derived from an EMBL/GenBank/DDBJ whole genome shotgun (WGS) entry which is preliminary data.</text>
</comment>
<dbReference type="AlphaFoldDB" id="A0A9W9BZ17"/>
<sequence length="224" mass="24514">MNKAFTQDLPSDIPFILRNNKNAFEVDKRKLAALLAYFAQTCQIQAGRLKCTGCQGHSSAHMNECVYVSKSNKKIFKECIPCILFDRTCSHSNGATPIVPPPQQPAPQPATTSTSTNIDAKSGDNEDDERKLNPIFTTSAHAKRQADAEDAAGPHKKQKKETQDTMEHKDGAAEDKAEETGIDIAARAKKKDLGPAVASQPRFATSARTGKAAELMKRMRKKTE</sequence>
<feature type="compositionally biased region" description="Basic and acidic residues" evidence="1">
    <location>
        <begin position="214"/>
        <end position="224"/>
    </location>
</feature>
<evidence type="ECO:0000313" key="3">
    <source>
        <dbReference type="Proteomes" id="UP001140562"/>
    </source>
</evidence>
<organism evidence="2 3">
    <name type="scientific">Didymella glomerata</name>
    <dbReference type="NCBI Taxonomy" id="749621"/>
    <lineage>
        <taxon>Eukaryota</taxon>
        <taxon>Fungi</taxon>
        <taxon>Dikarya</taxon>
        <taxon>Ascomycota</taxon>
        <taxon>Pezizomycotina</taxon>
        <taxon>Dothideomycetes</taxon>
        <taxon>Pleosporomycetidae</taxon>
        <taxon>Pleosporales</taxon>
        <taxon>Pleosporineae</taxon>
        <taxon>Didymellaceae</taxon>
        <taxon>Didymella</taxon>
    </lineage>
</organism>
<feature type="compositionally biased region" description="Pro residues" evidence="1">
    <location>
        <begin position="98"/>
        <end position="108"/>
    </location>
</feature>
<accession>A0A9W9BZ17</accession>
<feature type="compositionally biased region" description="Basic and acidic residues" evidence="1">
    <location>
        <begin position="160"/>
        <end position="179"/>
    </location>
</feature>
<dbReference type="Proteomes" id="UP001140562">
    <property type="component" value="Unassembled WGS sequence"/>
</dbReference>
<dbReference type="EMBL" id="JAPEUV010000063">
    <property type="protein sequence ID" value="KAJ4335282.1"/>
    <property type="molecule type" value="Genomic_DNA"/>
</dbReference>
<feature type="region of interest" description="Disordered" evidence="1">
    <location>
        <begin position="95"/>
        <end position="224"/>
    </location>
</feature>
<protein>
    <submittedName>
        <fullName evidence="2">Uncharacterized protein</fullName>
    </submittedName>
</protein>
<gene>
    <name evidence="2" type="ORF">N0V87_006204</name>
</gene>
<evidence type="ECO:0000313" key="2">
    <source>
        <dbReference type="EMBL" id="KAJ4335282.1"/>
    </source>
</evidence>
<keyword evidence="3" id="KW-1185">Reference proteome</keyword>
<proteinExistence type="predicted"/>
<name>A0A9W9BZ17_9PLEO</name>